<dbReference type="InterPro" id="IPR027417">
    <property type="entry name" value="P-loop_NTPase"/>
</dbReference>
<keyword evidence="5 8" id="KW-0067">ATP-binding</keyword>
<comment type="similarity">
    <text evidence="2">In the C-terminal section; belongs to the Mrp/NBP35 ATP-binding proteins family.</text>
</comment>
<keyword evidence="4 8" id="KW-0547">Nucleotide-binding</keyword>
<evidence type="ECO:0000259" key="9">
    <source>
        <dbReference type="Pfam" id="PF01883"/>
    </source>
</evidence>
<dbReference type="Gene3D" id="3.40.50.300">
    <property type="entry name" value="P-loop containing nucleotide triphosphate hydrolases"/>
    <property type="match status" value="1"/>
</dbReference>
<dbReference type="HAMAP" id="MF_02040">
    <property type="entry name" value="Mrp_NBP35"/>
    <property type="match status" value="1"/>
</dbReference>
<name>A0ABP9FA42_9GAMM</name>
<comment type="subunit">
    <text evidence="8">Homodimer.</text>
</comment>
<feature type="domain" description="MIP18 family-like" evidence="9">
    <location>
        <begin position="20"/>
        <end position="89"/>
    </location>
</feature>
<dbReference type="PANTHER" id="PTHR42961:SF2">
    <property type="entry name" value="IRON-SULFUR PROTEIN NUBPL"/>
    <property type="match status" value="1"/>
</dbReference>
<keyword evidence="7 8" id="KW-0411">Iron-sulfur</keyword>
<sequence>MNQIDNVNAIRNALKEPLSSQVLQRLGQIQDLELEQDLISAGMVRALALDGTCLQVGLVVPYPCQSQYRERVMSLTQALAELPGIDEVECELGLAVPEIRVGGIAPIANVRNVIAVGSGKGGVGKSTTAVNLALALAAEGARVGVLDADIYGPSVPIMLGCQDFRPVSRDGKTMEPAFAHGVSAMSMGFMVTEDNAAVWRGPMAAGALVQLVNETQWPELDYLVIDMPPGTGDIQLTLSQKVPVSGAVIVTTPQEIATADARKGITMFNKVNIPVLGIVENMSYHVCNQCGSKEHPFGHGGGLETAKRYNVPLLGELPLNVTVREGVDNGHPSVVAEPDGEIAQAYKAIARKTAAALIRQSEPQSLAIEITLE</sequence>
<evidence type="ECO:0000256" key="4">
    <source>
        <dbReference type="ARBA" id="ARBA00022741"/>
    </source>
</evidence>
<gene>
    <name evidence="10" type="primary">apbC</name>
    <name evidence="10" type="ORF">GCM10023333_31920</name>
</gene>
<evidence type="ECO:0000256" key="8">
    <source>
        <dbReference type="HAMAP-Rule" id="MF_02040"/>
    </source>
</evidence>
<keyword evidence="8" id="KW-0378">Hydrolase</keyword>
<dbReference type="Pfam" id="PF01883">
    <property type="entry name" value="FeS_assembly_P"/>
    <property type="match status" value="1"/>
</dbReference>
<dbReference type="CDD" id="cd02037">
    <property type="entry name" value="Mrp_NBP35"/>
    <property type="match status" value="1"/>
</dbReference>
<dbReference type="SUPFAM" id="SSF117916">
    <property type="entry name" value="Fe-S cluster assembly (FSCA) domain-like"/>
    <property type="match status" value="1"/>
</dbReference>
<evidence type="ECO:0000256" key="5">
    <source>
        <dbReference type="ARBA" id="ARBA00022840"/>
    </source>
</evidence>
<comment type="caution">
    <text evidence="10">The sequence shown here is derived from an EMBL/GenBank/DDBJ whole genome shotgun (WGS) entry which is preliminary data.</text>
</comment>
<evidence type="ECO:0000256" key="7">
    <source>
        <dbReference type="ARBA" id="ARBA00023014"/>
    </source>
</evidence>
<dbReference type="InterPro" id="IPR019591">
    <property type="entry name" value="Mrp/NBP35_ATP-bd"/>
</dbReference>
<keyword evidence="6 8" id="KW-0408">Iron</keyword>
<accession>A0ABP9FA42</accession>
<keyword evidence="3 8" id="KW-0479">Metal-binding</keyword>
<dbReference type="Proteomes" id="UP001499988">
    <property type="component" value="Unassembled WGS sequence"/>
</dbReference>
<comment type="similarity">
    <text evidence="8">Belongs to the Mrp/NBP35 ATP-binding proteins family.</text>
</comment>
<keyword evidence="11" id="KW-1185">Reference proteome</keyword>
<dbReference type="PANTHER" id="PTHR42961">
    <property type="entry name" value="IRON-SULFUR PROTEIN NUBPL"/>
    <property type="match status" value="1"/>
</dbReference>
<dbReference type="InterPro" id="IPR002744">
    <property type="entry name" value="MIP18-like"/>
</dbReference>
<dbReference type="InterPro" id="IPR044304">
    <property type="entry name" value="NUBPL-like"/>
</dbReference>
<dbReference type="Gene3D" id="3.30.300.130">
    <property type="entry name" value="Fe-S cluster assembly (FSCA)"/>
    <property type="match status" value="1"/>
</dbReference>
<dbReference type="InterPro" id="IPR000808">
    <property type="entry name" value="Mrp-like_CS"/>
</dbReference>
<evidence type="ECO:0000256" key="6">
    <source>
        <dbReference type="ARBA" id="ARBA00023004"/>
    </source>
</evidence>
<evidence type="ECO:0000313" key="10">
    <source>
        <dbReference type="EMBL" id="GAA4896320.1"/>
    </source>
</evidence>
<proteinExistence type="inferred from homology"/>
<comment type="similarity">
    <text evidence="1">In the N-terminal section; belongs to the MIP18 family.</text>
</comment>
<reference evidence="11" key="1">
    <citation type="journal article" date="2019" name="Int. J. Syst. Evol. Microbiol.">
        <title>The Global Catalogue of Microorganisms (GCM) 10K type strain sequencing project: providing services to taxonomists for standard genome sequencing and annotation.</title>
        <authorList>
            <consortium name="The Broad Institute Genomics Platform"/>
            <consortium name="The Broad Institute Genome Sequencing Center for Infectious Disease"/>
            <person name="Wu L."/>
            <person name="Ma J."/>
        </authorList>
    </citation>
    <scope>NUCLEOTIDE SEQUENCE [LARGE SCALE GENOMIC DNA]</scope>
    <source>
        <strain evidence="11">JCM 18401</strain>
    </source>
</reference>
<dbReference type="InterPro" id="IPR033756">
    <property type="entry name" value="YlxH/NBP35"/>
</dbReference>
<evidence type="ECO:0000256" key="2">
    <source>
        <dbReference type="ARBA" id="ARBA00008205"/>
    </source>
</evidence>
<feature type="binding site" evidence="8">
    <location>
        <begin position="119"/>
        <end position="126"/>
    </location>
    <ligand>
        <name>ATP</name>
        <dbReference type="ChEBI" id="CHEBI:30616"/>
    </ligand>
</feature>
<organism evidence="10 11">
    <name type="scientific">Ferrimonas pelagia</name>
    <dbReference type="NCBI Taxonomy" id="1177826"/>
    <lineage>
        <taxon>Bacteria</taxon>
        <taxon>Pseudomonadati</taxon>
        <taxon>Pseudomonadota</taxon>
        <taxon>Gammaproteobacteria</taxon>
        <taxon>Alteromonadales</taxon>
        <taxon>Ferrimonadaceae</taxon>
        <taxon>Ferrimonas</taxon>
    </lineage>
</organism>
<evidence type="ECO:0000256" key="3">
    <source>
        <dbReference type="ARBA" id="ARBA00022723"/>
    </source>
</evidence>
<comment type="function">
    <text evidence="8">Binds and transfers iron-sulfur (Fe-S) clusters to target apoproteins. Can hydrolyze ATP.</text>
</comment>
<dbReference type="SUPFAM" id="SSF52540">
    <property type="entry name" value="P-loop containing nucleoside triphosphate hydrolases"/>
    <property type="match status" value="1"/>
</dbReference>
<dbReference type="InterPro" id="IPR034904">
    <property type="entry name" value="FSCA_dom_sf"/>
</dbReference>
<evidence type="ECO:0000256" key="1">
    <source>
        <dbReference type="ARBA" id="ARBA00007352"/>
    </source>
</evidence>
<dbReference type="PROSITE" id="PS01215">
    <property type="entry name" value="MRP"/>
    <property type="match status" value="1"/>
</dbReference>
<dbReference type="EMBL" id="BAABJZ010000096">
    <property type="protein sequence ID" value="GAA4896320.1"/>
    <property type="molecule type" value="Genomic_DNA"/>
</dbReference>
<evidence type="ECO:0000313" key="11">
    <source>
        <dbReference type="Proteomes" id="UP001499988"/>
    </source>
</evidence>
<protein>
    <recommendedName>
        <fullName evidence="8">Iron-sulfur cluster carrier protein</fullName>
    </recommendedName>
</protein>
<dbReference type="Pfam" id="PF10609">
    <property type="entry name" value="ParA"/>
    <property type="match status" value="1"/>
</dbReference>
<dbReference type="NCBIfam" id="NF008669">
    <property type="entry name" value="PRK11670.1"/>
    <property type="match status" value="1"/>
</dbReference>